<dbReference type="Pfam" id="PF10035">
    <property type="entry name" value="DUF2179"/>
    <property type="match status" value="1"/>
</dbReference>
<keyword evidence="4 6" id="KW-1133">Transmembrane helix</keyword>
<reference evidence="9" key="2">
    <citation type="journal article" date="2019" name="Int. J. Syst. Evol. Microbiol.">
        <title>Faecalibacillus intestinalis gen. nov., sp. nov. and Faecalibacillus faecis sp. nov., isolated from human faeces.</title>
        <authorList>
            <person name="Seo B."/>
            <person name="Jeon K."/>
            <person name="Baek I."/>
            <person name="Lee Y.M."/>
            <person name="Baek K."/>
            <person name="Ko G."/>
        </authorList>
    </citation>
    <scope>NUCLEOTIDE SEQUENCE</scope>
    <source>
        <strain evidence="9">SNUG30370</strain>
    </source>
</reference>
<evidence type="ECO:0000256" key="2">
    <source>
        <dbReference type="ARBA" id="ARBA00022475"/>
    </source>
</evidence>
<protein>
    <submittedName>
        <fullName evidence="9">YitT family protein</fullName>
    </submittedName>
</protein>
<comment type="subcellular location">
    <subcellularLocation>
        <location evidence="1">Cell membrane</location>
        <topology evidence="1">Multi-pass membrane protein</topology>
    </subcellularLocation>
</comment>
<name>A0A2T3G245_9FIRM</name>
<proteinExistence type="predicted"/>
<reference evidence="8" key="3">
    <citation type="submission" date="2021-10" db="EMBL/GenBank/DDBJ databases">
        <title>Collection of gut derived symbiotic bacterial strains cultured from healthy donors.</title>
        <authorList>
            <person name="Lin H."/>
            <person name="Littmann E."/>
            <person name="Kohout C."/>
            <person name="Pamer E.G."/>
        </authorList>
    </citation>
    <scope>NUCLEOTIDE SEQUENCE</scope>
    <source>
        <strain evidence="8">DFI.4.48</strain>
    </source>
</reference>
<accession>A0A2T3G245</accession>
<keyword evidence="5 6" id="KW-0472">Membrane</keyword>
<evidence type="ECO:0000256" key="1">
    <source>
        <dbReference type="ARBA" id="ARBA00004651"/>
    </source>
</evidence>
<feature type="transmembrane region" description="Helical" evidence="6">
    <location>
        <begin position="172"/>
        <end position="191"/>
    </location>
</feature>
<organism evidence="9 10">
    <name type="scientific">Faecalibacillus faecis</name>
    <dbReference type="NCBI Taxonomy" id="1982628"/>
    <lineage>
        <taxon>Bacteria</taxon>
        <taxon>Bacillati</taxon>
        <taxon>Bacillota</taxon>
        <taxon>Erysipelotrichia</taxon>
        <taxon>Erysipelotrichales</taxon>
        <taxon>Coprobacillaceae</taxon>
        <taxon>Faecalibacillus</taxon>
    </lineage>
</organism>
<dbReference type="InterPro" id="IPR051461">
    <property type="entry name" value="UPF0750_membrane"/>
</dbReference>
<dbReference type="GeneID" id="77469886"/>
<dbReference type="PANTHER" id="PTHR33545">
    <property type="entry name" value="UPF0750 MEMBRANE PROTEIN YITT-RELATED"/>
    <property type="match status" value="1"/>
</dbReference>
<feature type="transmembrane region" description="Helical" evidence="6">
    <location>
        <begin position="105"/>
        <end position="124"/>
    </location>
</feature>
<dbReference type="InterPro" id="IPR019264">
    <property type="entry name" value="DUF2179"/>
</dbReference>
<evidence type="ECO:0000313" key="9">
    <source>
        <dbReference type="EMBL" id="PST41587.1"/>
    </source>
</evidence>
<evidence type="ECO:0000259" key="7">
    <source>
        <dbReference type="Pfam" id="PF10035"/>
    </source>
</evidence>
<feature type="transmembrane region" description="Helical" evidence="6">
    <location>
        <begin position="82"/>
        <end position="99"/>
    </location>
</feature>
<dbReference type="Pfam" id="PF02588">
    <property type="entry name" value="YitT_membrane"/>
    <property type="match status" value="1"/>
</dbReference>
<feature type="transmembrane region" description="Helical" evidence="6">
    <location>
        <begin position="47"/>
        <end position="70"/>
    </location>
</feature>
<sequence length="285" mass="31719">MKANKKDIISILLGNTLLALAVILFIVPGNLLSGGTTGISLFLNHYFHLPISIFTFIFNFIVFIIGALILGKKFALQTLISTFYYPFILGVFEFSFQGFCLTDDILINTLFAGVLVGVAIAIVIKAGASTGGMDIPPLILNKLFKIPVSISMYVFDTLIVLAQFGFSDIRQCLYGIVLIFIYTMVIDKILVMGAQKIEVKIISSKYEEIRKAILTNVDRGVTMLHGQTGYLLENTEVLINVISTRELVQVERLVKSIDEDAFMIISNVHEVQGRGFNLEKEYIEK</sequence>
<reference evidence="10" key="1">
    <citation type="submission" date="2018-03" db="EMBL/GenBank/DDBJ databases">
        <title>Lachnoclostridium SNUG30370 gen.nov., sp.nov., isolated from human faeces.</title>
        <authorList>
            <person name="Seo B."/>
            <person name="Jeon K."/>
            <person name="Ko G."/>
        </authorList>
    </citation>
    <scope>NUCLEOTIDE SEQUENCE [LARGE SCALE GENOMIC DNA]</scope>
    <source>
        <strain evidence="10">SNUG30370</strain>
    </source>
</reference>
<comment type="caution">
    <text evidence="9">The sequence shown here is derived from an EMBL/GenBank/DDBJ whole genome shotgun (WGS) entry which is preliminary data.</text>
</comment>
<dbReference type="Proteomes" id="UP000241201">
    <property type="component" value="Unassembled WGS sequence"/>
</dbReference>
<keyword evidence="2" id="KW-1003">Cell membrane</keyword>
<evidence type="ECO:0000256" key="5">
    <source>
        <dbReference type="ARBA" id="ARBA00023136"/>
    </source>
</evidence>
<dbReference type="Proteomes" id="UP001198439">
    <property type="component" value="Unassembled WGS sequence"/>
</dbReference>
<dbReference type="PANTHER" id="PTHR33545:SF10">
    <property type="entry name" value="UPF0750 MEMBRANE PROTEIN YPJC"/>
    <property type="match status" value="1"/>
</dbReference>
<evidence type="ECO:0000313" key="8">
    <source>
        <dbReference type="EMBL" id="MCB8609280.1"/>
    </source>
</evidence>
<dbReference type="RefSeq" id="WP_106987122.1">
    <property type="nucleotide sequence ID" value="NZ_DBGCOW010000098.1"/>
</dbReference>
<keyword evidence="3 6" id="KW-0812">Transmembrane</keyword>
<feature type="transmembrane region" description="Helical" evidence="6">
    <location>
        <begin position="7"/>
        <end position="27"/>
    </location>
</feature>
<dbReference type="Gene3D" id="3.30.70.120">
    <property type="match status" value="1"/>
</dbReference>
<evidence type="ECO:0000313" key="10">
    <source>
        <dbReference type="Proteomes" id="UP000241201"/>
    </source>
</evidence>
<gene>
    <name evidence="9" type="ORF">C7U55_02040</name>
    <name evidence="8" type="ORF">LJD69_01565</name>
</gene>
<dbReference type="EMBL" id="JAJDKZ010000003">
    <property type="protein sequence ID" value="MCB8609280.1"/>
    <property type="molecule type" value="Genomic_DNA"/>
</dbReference>
<evidence type="ECO:0000256" key="6">
    <source>
        <dbReference type="SAM" id="Phobius"/>
    </source>
</evidence>
<dbReference type="GO" id="GO:0005886">
    <property type="term" value="C:plasma membrane"/>
    <property type="evidence" value="ECO:0007669"/>
    <property type="project" value="UniProtKB-SubCell"/>
</dbReference>
<feature type="transmembrane region" description="Helical" evidence="6">
    <location>
        <begin position="144"/>
        <end position="166"/>
    </location>
</feature>
<dbReference type="EMBL" id="PYLP01000002">
    <property type="protein sequence ID" value="PST41587.1"/>
    <property type="molecule type" value="Genomic_DNA"/>
</dbReference>
<dbReference type="CDD" id="cd16380">
    <property type="entry name" value="YitT_C"/>
    <property type="match status" value="1"/>
</dbReference>
<evidence type="ECO:0000256" key="4">
    <source>
        <dbReference type="ARBA" id="ARBA00022989"/>
    </source>
</evidence>
<evidence type="ECO:0000256" key="3">
    <source>
        <dbReference type="ARBA" id="ARBA00022692"/>
    </source>
</evidence>
<dbReference type="AlphaFoldDB" id="A0A2T3G245"/>
<keyword evidence="10" id="KW-1185">Reference proteome</keyword>
<dbReference type="InterPro" id="IPR003740">
    <property type="entry name" value="YitT"/>
</dbReference>
<feature type="domain" description="DUF2179" evidence="7">
    <location>
        <begin position="219"/>
        <end position="273"/>
    </location>
</feature>
<dbReference type="PIRSF" id="PIRSF006483">
    <property type="entry name" value="Membrane_protein_YitT"/>
    <property type="match status" value="1"/>
</dbReference>
<dbReference type="InterPro" id="IPR015867">
    <property type="entry name" value="N-reg_PII/ATP_PRibTrfase_C"/>
</dbReference>